<organism evidence="2 3">
    <name type="scientific">Blattamonas nauphoetae</name>
    <dbReference type="NCBI Taxonomy" id="2049346"/>
    <lineage>
        <taxon>Eukaryota</taxon>
        <taxon>Metamonada</taxon>
        <taxon>Preaxostyla</taxon>
        <taxon>Oxymonadida</taxon>
        <taxon>Blattamonas</taxon>
    </lineage>
</organism>
<reference evidence="2 3" key="1">
    <citation type="journal article" date="2022" name="bioRxiv">
        <title>Genomics of Preaxostyla Flagellates Illuminates Evolutionary Transitions and the Path Towards Mitochondrial Loss.</title>
        <authorList>
            <person name="Novak L.V.F."/>
            <person name="Treitli S.C."/>
            <person name="Pyrih J."/>
            <person name="Halakuc P."/>
            <person name="Pipaliya S.V."/>
            <person name="Vacek V."/>
            <person name="Brzon O."/>
            <person name="Soukal P."/>
            <person name="Eme L."/>
            <person name="Dacks J.B."/>
            <person name="Karnkowska A."/>
            <person name="Elias M."/>
            <person name="Hampl V."/>
        </authorList>
    </citation>
    <scope>NUCLEOTIDE SEQUENCE [LARGE SCALE GENOMIC DNA]</scope>
    <source>
        <strain evidence="2">NAU3</strain>
        <tissue evidence="2">Gut</tissue>
    </source>
</reference>
<gene>
    <name evidence="2" type="ORF">BLNAU_226</name>
</gene>
<keyword evidence="1" id="KW-0472">Membrane</keyword>
<dbReference type="Proteomes" id="UP001281761">
    <property type="component" value="Unassembled WGS sequence"/>
</dbReference>
<accession>A0ABQ9YMQ1</accession>
<keyword evidence="1" id="KW-1133">Transmembrane helix</keyword>
<comment type="caution">
    <text evidence="2">The sequence shown here is derived from an EMBL/GenBank/DDBJ whole genome shotgun (WGS) entry which is preliminary data.</text>
</comment>
<dbReference type="InterPro" id="IPR011050">
    <property type="entry name" value="Pectin_lyase_fold/virulence"/>
</dbReference>
<sequence length="1741" mass="193502">MELSSLITIIGKTFNEPQSVQLETAFIDCTFKSCTNTENGGCVSVVQATKVLFKGCTFSDSKSSKQGGALYFHNSIDGLNLDTCNFFNCSSTSHGGCVSLCLLLDVVITGTTAKNCSSSEAGGFVYSHNNPLNVSFLYCCDCTSAKEGAALSMNGSFSAQILHSLFVAERLSLDTCLILVPFYQQWTATSCIFHVQQPTHNGTDVIMETSRYGNVKTSLQDVVSLTPTVEGMMKIYDRLTKENNFDQFYTHILTVEVDPKGIDEPICFTKKCGTIEYVFAEFRTDTLFINLQHDLVCETTLIPTCMLDLQIFCTNIPLYVLIRQDTVTNGFLSVTTDVDVRIEHCTFSLRFDFTPQDANFESCFSNINTQSKGAIFLDYSDLAATTKPIIEFKHVLFHTNSAADQKANDVWTDIADAELNPLFQHCVSTSDLPRIFNSRTGDDRDNITRILNVTYLEFDGLDNQFCGVQEKACRSFTFVVSIATRQMEMTELHCRGIFNESTIHTMDKRITIDDEQNSTIIQYYTEPQISLFLVTTGELNVAGLILRQMNTKQLSPIAILDGNGVFRMTRSSIAEITRITHPSGSLFNFEKGHAVVSSFQTPTSANQLQVTSSFFSVHAASFELSKTTIIRVQTTDSEEEKPAGLLSTVLEKDSKNTIVDCVFSTISSNRMDGIVIHATVLENAHISFARVTFSECDFSGENDVRSNTFWLWISTSKSASLSQESVQRFEEGNMEMKDNTDTLGFSFQSIQFIKKRNTTEKMIKINSTSFPKDETRECLNFSFLNLTWSDVQHAGPAEEDNSLFSLFISVPTHLSVSPAGTDGVECGFTKGNPCKTLDFLHSTYKFTDATRSVSITTTAVFSQTIKVTHPLDMTSDSSWLLDAKTNFVGSTCFHVQSKLFLKSAMVMGINDPNTEIKSFFHFENSHSSTIEQLTLNFQQSAAVTQTCFRIERSEINFISLKLNLPTNKLKSPFSIVESSIEIRSFKIESSDTCDGMTDSIVRLDDTSSRLEISQLVYERSKTNISTLVFPRFNNIYLNGFTVTGHTQNEHALMTSTVLDQSRLDISNLAVKTSTLGSDSNFMKVIVETGGLFIFQESTIEYTGRVPPSATLLHFTVPDSYQSLHVERLKVSFSEPHSQKGAAMRIVTDNINQLMLYEPLNLTFMPIRWDDMIGSNKTDPQNGVSLWTYLFLPPLQPTVCSESVDGVGCGTIHSPCKTMDFVLFSYPLNHKELTFIVHISSELSESCAVLFNSLTIQTDSNSKLTVTPQTNPSFQAKSLLVRNISLSIRSENCHFPIFVVPSKGQAVFDTTSIETSTDIKTGTLLEAVSSIVILKDFVEGTSKGLHTNLLNLTECELIYNKSSAGSPDSVQTTTRLSGDTQLTLIHYRLTSTSMSERLFSFTQQSGRSNISSCQFNDINTPIDGALITATIANSSILVEKSNFFKIQSAEGLFGGIVSITLLEKGKLELNTLSFNGECKGSGKGSVFGIQAPKGDFIVRSLSFLENFPFPDEHHKHTLNKEQSPFHVHKPNFEYQQSDTEVDLSKSNFSSSGNLVYVIAPNLLSTAGTHFKRISMRTPNVIKGFDTTLEKEFDVVYSIKRSNLRMFLRILVILVIAAVTVPIILFLPSFLMICCCRHNSCCRLMKTPCCCMCRILLPDAGKGMLEEDDSASAAILNPRTALYQQYSATEQDYGRAGIASMVGPSDVKKKADAYLKDLESRKPTRSINEENFLDVDEDDEEFI</sequence>
<keyword evidence="1" id="KW-0812">Transmembrane</keyword>
<evidence type="ECO:0000313" key="2">
    <source>
        <dbReference type="EMBL" id="KAK2964925.1"/>
    </source>
</evidence>
<dbReference type="EMBL" id="JARBJD010000001">
    <property type="protein sequence ID" value="KAK2964925.1"/>
    <property type="molecule type" value="Genomic_DNA"/>
</dbReference>
<feature type="transmembrane region" description="Helical" evidence="1">
    <location>
        <begin position="1605"/>
        <end position="1631"/>
    </location>
</feature>
<keyword evidence="3" id="KW-1185">Reference proteome</keyword>
<protein>
    <submittedName>
        <fullName evidence="2">Uncharacterized protein</fullName>
    </submittedName>
</protein>
<evidence type="ECO:0000256" key="1">
    <source>
        <dbReference type="SAM" id="Phobius"/>
    </source>
</evidence>
<dbReference type="SUPFAM" id="SSF51126">
    <property type="entry name" value="Pectin lyase-like"/>
    <property type="match status" value="1"/>
</dbReference>
<evidence type="ECO:0000313" key="3">
    <source>
        <dbReference type="Proteomes" id="UP001281761"/>
    </source>
</evidence>
<proteinExistence type="predicted"/>
<name>A0ABQ9YMQ1_9EUKA</name>